<keyword evidence="3" id="KW-1185">Reference proteome</keyword>
<protein>
    <submittedName>
        <fullName evidence="2">Uncharacterized protein</fullName>
    </submittedName>
</protein>
<accession>A0ABX7X241</accession>
<feature type="transmembrane region" description="Helical" evidence="1">
    <location>
        <begin position="40"/>
        <end position="59"/>
    </location>
</feature>
<name>A0ABX7X241_9GAMM</name>
<proteinExistence type="predicted"/>
<evidence type="ECO:0000313" key="3">
    <source>
        <dbReference type="Proteomes" id="UP000672027"/>
    </source>
</evidence>
<sequence>MAGGTIFLMECAAMLHLSSTAYIKCSHVNSILLPLPINGMSTGIGISCFFAKCSTFVIINMMKDKIINFTLMLLLLVFPVNALALEKDYGEYQYISNTVTTQLDKLYIDKAVKPVINQVVAYTLYFGQKSLEKTLEKAGLSKNLQKSKIINVITASFDDEGLSKLKQALEKDMSPRDVLIFFMDISMEILTDAYVAGIENETDKQVYKWMIKLAYIDVKVIVLANYGDPIDRASAVKEYVKDSGYLLFDIGMNDYKAYKSWRNDSFNSDVSKVKAKIFNVYLNVSRQYFYGMNSSKESLLKKFTETCVNDYSVNSANPFYNGGRFNNIVRQECDKYLQEIKSQDNQKITKMLNYAKYLDDDAFERFIVYFFPENERNQLRVYKEKYKNYIGFVDVDKRHWVAKYLFKAAFLGVDIHGYDGGVTFGLENGVSNAEALKLIHNEILYYSMPSGNGLEKYYYNIKKKNPYFFEGMLGMEQKLRVCSKLDNSNCLLRGIWLFLWLGHLV</sequence>
<dbReference type="RefSeq" id="WP_210225560.1">
    <property type="nucleotide sequence ID" value="NZ_CP072800.1"/>
</dbReference>
<organism evidence="2 3">
    <name type="scientific">Candidatus Thiothrix anitrata</name>
    <dbReference type="NCBI Taxonomy" id="2823902"/>
    <lineage>
        <taxon>Bacteria</taxon>
        <taxon>Pseudomonadati</taxon>
        <taxon>Pseudomonadota</taxon>
        <taxon>Gammaproteobacteria</taxon>
        <taxon>Thiotrichales</taxon>
        <taxon>Thiotrichaceae</taxon>
        <taxon>Thiothrix</taxon>
    </lineage>
</organism>
<reference evidence="2 3" key="1">
    <citation type="submission" date="2021-04" db="EMBL/GenBank/DDBJ databases">
        <title>Genomics, taxonomy and metabolism of representatives of sulfur bacteria of the genus Thiothrix: Thiothrix fructosivorans QT, Thiothrix unzii A1T and three new species, Thiothrix subterranea sp. nov., Thiothrix litoralis sp. nov. and 'Candidatus Thiothrix anitrata' sp. nov.</title>
        <authorList>
            <person name="Ravin N.V."/>
            <person name="Smolyakov D."/>
            <person name="Rudenko T.S."/>
            <person name="Mardanov A.V."/>
            <person name="Beletsky A.V."/>
            <person name="Markov N.D."/>
            <person name="Fomenkov A.I."/>
            <person name="Roberts R.J."/>
            <person name="Karnachuk O.V."/>
            <person name="Novikov A."/>
            <person name="Grabovich M.Y."/>
        </authorList>
    </citation>
    <scope>NUCLEOTIDE SEQUENCE [LARGE SCALE GENOMIC DNA]</scope>
    <source>
        <strain evidence="2 3">A52</strain>
    </source>
</reference>
<keyword evidence="1" id="KW-0472">Membrane</keyword>
<keyword evidence="1" id="KW-0812">Transmembrane</keyword>
<keyword evidence="1" id="KW-1133">Transmembrane helix</keyword>
<dbReference type="EMBL" id="CP072800">
    <property type="protein sequence ID" value="QTR48678.1"/>
    <property type="molecule type" value="Genomic_DNA"/>
</dbReference>
<feature type="transmembrane region" description="Helical" evidence="1">
    <location>
        <begin position="66"/>
        <end position="85"/>
    </location>
</feature>
<gene>
    <name evidence="2" type="ORF">J8380_10240</name>
</gene>
<dbReference type="Proteomes" id="UP000672027">
    <property type="component" value="Chromosome"/>
</dbReference>
<evidence type="ECO:0000313" key="2">
    <source>
        <dbReference type="EMBL" id="QTR48678.1"/>
    </source>
</evidence>
<evidence type="ECO:0000256" key="1">
    <source>
        <dbReference type="SAM" id="Phobius"/>
    </source>
</evidence>